<feature type="region of interest" description="Disordered" evidence="16">
    <location>
        <begin position="869"/>
        <end position="900"/>
    </location>
</feature>
<dbReference type="SUPFAM" id="SSF52540">
    <property type="entry name" value="P-loop containing nucleoside triphosphate hydrolases"/>
    <property type="match status" value="1"/>
</dbReference>
<dbReference type="OrthoDB" id="4812256at2"/>
<evidence type="ECO:0000256" key="12">
    <source>
        <dbReference type="ARBA" id="ARBA00034617"/>
    </source>
</evidence>
<dbReference type="Gene3D" id="1.10.10.160">
    <property type="match status" value="1"/>
</dbReference>
<gene>
    <name evidence="19" type="ORF">A4H34_06205</name>
</gene>
<dbReference type="EMBL" id="LVZK01000001">
    <property type="protein sequence ID" value="OAP86708.1"/>
    <property type="molecule type" value="Genomic_DNA"/>
</dbReference>
<evidence type="ECO:0000256" key="3">
    <source>
        <dbReference type="ARBA" id="ARBA00022741"/>
    </source>
</evidence>
<evidence type="ECO:0000256" key="4">
    <source>
        <dbReference type="ARBA" id="ARBA00022763"/>
    </source>
</evidence>
<evidence type="ECO:0000259" key="17">
    <source>
        <dbReference type="PROSITE" id="PS51198"/>
    </source>
</evidence>
<feature type="compositionally biased region" description="Gly residues" evidence="16">
    <location>
        <begin position="874"/>
        <end position="891"/>
    </location>
</feature>
<dbReference type="Gene3D" id="3.90.320.10">
    <property type="match status" value="1"/>
</dbReference>
<evidence type="ECO:0000256" key="5">
    <source>
        <dbReference type="ARBA" id="ARBA00022801"/>
    </source>
</evidence>
<keyword evidence="7" id="KW-0269">Exonuclease</keyword>
<keyword evidence="2" id="KW-0540">Nuclease</keyword>
<evidence type="ECO:0000256" key="7">
    <source>
        <dbReference type="ARBA" id="ARBA00022839"/>
    </source>
</evidence>
<dbReference type="InterPro" id="IPR038726">
    <property type="entry name" value="PDDEXK_AddAB-type"/>
</dbReference>
<keyword evidence="8 15" id="KW-0067">ATP-binding</keyword>
<dbReference type="GO" id="GO:0004527">
    <property type="term" value="F:exonuclease activity"/>
    <property type="evidence" value="ECO:0007669"/>
    <property type="project" value="UniProtKB-KW"/>
</dbReference>
<name>A0A179B4T5_9ACTO</name>
<evidence type="ECO:0000256" key="1">
    <source>
        <dbReference type="ARBA" id="ARBA00009922"/>
    </source>
</evidence>
<keyword evidence="10" id="KW-0234">DNA repair</keyword>
<dbReference type="Pfam" id="PF12705">
    <property type="entry name" value="PDDEXK_1"/>
    <property type="match status" value="1"/>
</dbReference>
<comment type="catalytic activity">
    <reaction evidence="14">
        <text>ATP + H2O = ADP + phosphate + H(+)</text>
        <dbReference type="Rhea" id="RHEA:13065"/>
        <dbReference type="ChEBI" id="CHEBI:15377"/>
        <dbReference type="ChEBI" id="CHEBI:15378"/>
        <dbReference type="ChEBI" id="CHEBI:30616"/>
        <dbReference type="ChEBI" id="CHEBI:43474"/>
        <dbReference type="ChEBI" id="CHEBI:456216"/>
        <dbReference type="EC" id="5.6.2.4"/>
    </reaction>
</comment>
<dbReference type="Pfam" id="PF13361">
    <property type="entry name" value="UvrD_C"/>
    <property type="match status" value="2"/>
</dbReference>
<evidence type="ECO:0000313" key="19">
    <source>
        <dbReference type="EMBL" id="OAP86708.1"/>
    </source>
</evidence>
<feature type="binding site" evidence="15">
    <location>
        <begin position="38"/>
        <end position="45"/>
    </location>
    <ligand>
        <name>ATP</name>
        <dbReference type="ChEBI" id="CHEBI:30616"/>
    </ligand>
</feature>
<dbReference type="GO" id="GO:0000725">
    <property type="term" value="P:recombinational repair"/>
    <property type="evidence" value="ECO:0007669"/>
    <property type="project" value="TreeGrafter"/>
</dbReference>
<dbReference type="PANTHER" id="PTHR11070">
    <property type="entry name" value="UVRD / RECB / PCRA DNA HELICASE FAMILY MEMBER"/>
    <property type="match status" value="1"/>
</dbReference>
<evidence type="ECO:0000256" key="13">
    <source>
        <dbReference type="ARBA" id="ARBA00034808"/>
    </source>
</evidence>
<dbReference type="STRING" id="1823756.A4H34_06205"/>
<dbReference type="InterPro" id="IPR000212">
    <property type="entry name" value="DNA_helicase_UvrD/REP"/>
</dbReference>
<proteinExistence type="inferred from homology"/>
<dbReference type="Gene3D" id="3.40.50.300">
    <property type="entry name" value="P-loop containing nucleotide triphosphate hydrolases"/>
    <property type="match status" value="4"/>
</dbReference>
<accession>A0A179B4T5</accession>
<keyword evidence="11" id="KW-0413">Isomerase</keyword>
<evidence type="ECO:0000256" key="11">
    <source>
        <dbReference type="ARBA" id="ARBA00023235"/>
    </source>
</evidence>
<dbReference type="InterPro" id="IPR014016">
    <property type="entry name" value="UvrD-like_ATP-bd"/>
</dbReference>
<keyword evidence="20" id="KW-1185">Reference proteome</keyword>
<evidence type="ECO:0000256" key="14">
    <source>
        <dbReference type="ARBA" id="ARBA00048988"/>
    </source>
</evidence>
<dbReference type="AlphaFoldDB" id="A0A179B4T5"/>
<dbReference type="PANTHER" id="PTHR11070:SF55">
    <property type="entry name" value="DNA 3'-5' HELICASE"/>
    <property type="match status" value="1"/>
</dbReference>
<evidence type="ECO:0000256" key="6">
    <source>
        <dbReference type="ARBA" id="ARBA00022806"/>
    </source>
</evidence>
<dbReference type="PROSITE" id="PS51198">
    <property type="entry name" value="UVRD_HELICASE_ATP_BIND"/>
    <property type="match status" value="1"/>
</dbReference>
<evidence type="ECO:0000313" key="20">
    <source>
        <dbReference type="Proteomes" id="UP000078368"/>
    </source>
</evidence>
<evidence type="ECO:0000256" key="2">
    <source>
        <dbReference type="ARBA" id="ARBA00022722"/>
    </source>
</evidence>
<reference evidence="19 20" key="1">
    <citation type="submission" date="2016-04" db="EMBL/GenBank/DDBJ databases">
        <title>Peptidophaga gingivicola gen. nov., sp. nov., isolated from human subgingival plaque.</title>
        <authorList>
            <person name="Beall C.J."/>
            <person name="Mokrzan E.M."/>
            <person name="Griffen A.L."/>
            <person name="Leys E.J."/>
        </authorList>
    </citation>
    <scope>NUCLEOTIDE SEQUENCE [LARGE SCALE GENOMIC DNA]</scope>
    <source>
        <strain evidence="19 20">BA112</strain>
    </source>
</reference>
<dbReference type="InterPro" id="IPR014017">
    <property type="entry name" value="DNA_helicase_UvrD-like_C"/>
</dbReference>
<protein>
    <recommendedName>
        <fullName evidence="13">DNA 3'-5' helicase</fullName>
        <ecNumber evidence="13">5.6.2.4</ecNumber>
    </recommendedName>
</protein>
<feature type="domain" description="UvrD-like helicase C-terminal" evidence="18">
    <location>
        <begin position="371"/>
        <end position="682"/>
    </location>
</feature>
<dbReference type="Pfam" id="PF00580">
    <property type="entry name" value="UvrD-helicase"/>
    <property type="match status" value="1"/>
</dbReference>
<dbReference type="InterPro" id="IPR027417">
    <property type="entry name" value="P-loop_NTPase"/>
</dbReference>
<evidence type="ECO:0000259" key="18">
    <source>
        <dbReference type="PROSITE" id="PS51217"/>
    </source>
</evidence>
<dbReference type="PROSITE" id="PS51217">
    <property type="entry name" value="UVRD_HELICASE_CTER"/>
    <property type="match status" value="1"/>
</dbReference>
<dbReference type="GO" id="GO:0005524">
    <property type="term" value="F:ATP binding"/>
    <property type="evidence" value="ECO:0007669"/>
    <property type="project" value="UniProtKB-UniRule"/>
</dbReference>
<comment type="caution">
    <text evidence="19">The sequence shown here is derived from an EMBL/GenBank/DDBJ whole genome shotgun (WGS) entry which is preliminary data.</text>
</comment>
<dbReference type="Proteomes" id="UP000078368">
    <property type="component" value="Unassembled WGS sequence"/>
</dbReference>
<keyword evidence="4" id="KW-0227">DNA damage</keyword>
<dbReference type="RefSeq" id="WP_064231401.1">
    <property type="nucleotide sequence ID" value="NZ_LVZK01000001.1"/>
</dbReference>
<keyword evidence="9" id="KW-0238">DNA-binding</keyword>
<evidence type="ECO:0000256" key="10">
    <source>
        <dbReference type="ARBA" id="ARBA00023204"/>
    </source>
</evidence>
<organism evidence="19 20">
    <name type="scientific">Peptidiphaga gingivicola</name>
    <dbReference type="NCBI Taxonomy" id="2741497"/>
    <lineage>
        <taxon>Bacteria</taxon>
        <taxon>Bacillati</taxon>
        <taxon>Actinomycetota</taxon>
        <taxon>Actinomycetes</taxon>
        <taxon>Actinomycetales</taxon>
        <taxon>Actinomycetaceae</taxon>
        <taxon>Peptidiphaga</taxon>
    </lineage>
</organism>
<dbReference type="GO" id="GO:0003677">
    <property type="term" value="F:DNA binding"/>
    <property type="evidence" value="ECO:0007669"/>
    <property type="project" value="UniProtKB-KW"/>
</dbReference>
<keyword evidence="6 15" id="KW-0347">Helicase</keyword>
<dbReference type="InterPro" id="IPR013986">
    <property type="entry name" value="DExx_box_DNA_helicase_dom_sf"/>
</dbReference>
<evidence type="ECO:0000256" key="15">
    <source>
        <dbReference type="PROSITE-ProRule" id="PRU00560"/>
    </source>
</evidence>
<evidence type="ECO:0000256" key="8">
    <source>
        <dbReference type="ARBA" id="ARBA00022840"/>
    </source>
</evidence>
<comment type="catalytic activity">
    <reaction evidence="12">
        <text>Couples ATP hydrolysis with the unwinding of duplex DNA by translocating in the 3'-5' direction.</text>
        <dbReference type="EC" id="5.6.2.4"/>
    </reaction>
</comment>
<sequence length="1147" mass="123834">MSEATYERVMRRLAGDRMPTPEQREVIESEDAAILVTAGAGSGKTATMANRIAYHVAAGRVSPEEVLGLTFTRKAAGELSQRVDRALGRLRAAGMLPHTGQISRSSLARPTISTYNAFASDIAASYGMLVGADPTARLVTDAERFQLMDSVVAEGAVDPDVASRHSHARIVEVALRLAAGGIDNGVSVERMREFFEGEAAALERLGEDPRKFTKGDMADAGMESAEWERLKRDWRALTKADFALQLACLPAVEAYMERKRSLGLVEFADQVATASEVLGRYGRIGEETASRHRLVLLDEYQDTSVNQAVFLRRALGGAGEGRSVCAVGDPNQAIYGWRGASANALADFAVAFAGEAPVRRLTLSTSFRSDAAILDAANAVAAPLDEAAAGVRKLKARPGCGLGRVVEARPLFAEDSYRAIARRIEDVQAEVARTRAAQPEIAVLCRKRSSIERVADALRERGIAYEIVGGESLIERPEIVTVRAALGVLARPSHGGLLVRLLLHWGVGSDAMRALREWSWELARRSVGDAPLDPRAEAGLVEAVSRLPDPEWVGSRGLALDSAAFDRLSLVSKSLASLRSSVHLPLADLVEKCISQLGLDLAAASRAEGSQRVRTSLDSFVALARGYSAAHPGASVRDFVDWLDLVERHEYGGEEEAGIDASEEVEVHAGVVQILTVHAAKGLEWRDLVAIPEMVSTQFSEKESGKSWTTDPSVFPFPLRADRAHLPRFRPSDFSEKLDAALAYSRFLRADIPAHENAEARRLAYVAFTRPQEELFLAGYGLAAKEIPPSFVEGDAVSLLPRSVFLDDVRKGASVLPAADVAGPEWPSELTEECTATMPLAEATERTGGPPEPVIDYANADLPLWPADVVRAGPGAGHASGPDGSGGGSGDSGESPVPPERVAMWRRSADLLIREREAASRPAVPERPYVTATDVVHLNEDPAAFLAQWRRPTPQRPSRAARTGTEVHSRIAEFYERPARLDIDSVMAQGEQPVDMDVLTREEEARLLEAFKASRWARMPAIAVEESLSAVIGGRVVRCTIDAVLDTSAEPGLSEVTIVDWKTGRRPDGEALASRELQLAIYRLAWARAHGRDIADVGACFVYLREPEGRQTLAAAKLTEEEVARRIEDSLAAGMEAGIGLWRPGGV</sequence>
<evidence type="ECO:0000256" key="9">
    <source>
        <dbReference type="ARBA" id="ARBA00023125"/>
    </source>
</evidence>
<feature type="domain" description="UvrD-like helicase ATP-binding" evidence="17">
    <location>
        <begin position="17"/>
        <end position="370"/>
    </location>
</feature>
<dbReference type="EC" id="5.6.2.4" evidence="13"/>
<dbReference type="GO" id="GO:0005829">
    <property type="term" value="C:cytosol"/>
    <property type="evidence" value="ECO:0007669"/>
    <property type="project" value="TreeGrafter"/>
</dbReference>
<keyword evidence="5 15" id="KW-0378">Hydrolase</keyword>
<dbReference type="GO" id="GO:0043138">
    <property type="term" value="F:3'-5' DNA helicase activity"/>
    <property type="evidence" value="ECO:0007669"/>
    <property type="project" value="UniProtKB-EC"/>
</dbReference>
<dbReference type="Gene3D" id="1.10.486.10">
    <property type="entry name" value="PCRA, domain 4"/>
    <property type="match status" value="1"/>
</dbReference>
<dbReference type="InterPro" id="IPR011604">
    <property type="entry name" value="PDDEXK-like_dom_sf"/>
</dbReference>
<comment type="similarity">
    <text evidence="1">Belongs to the helicase family. UvrD subfamily.</text>
</comment>
<keyword evidence="3 15" id="KW-0547">Nucleotide-binding</keyword>
<dbReference type="GO" id="GO:0033202">
    <property type="term" value="C:DNA helicase complex"/>
    <property type="evidence" value="ECO:0007669"/>
    <property type="project" value="TreeGrafter"/>
</dbReference>
<dbReference type="CDD" id="cd17932">
    <property type="entry name" value="DEXQc_UvrD"/>
    <property type="match status" value="1"/>
</dbReference>
<evidence type="ECO:0000256" key="16">
    <source>
        <dbReference type="SAM" id="MobiDB-lite"/>
    </source>
</evidence>